<feature type="transmembrane region" description="Helical" evidence="7">
    <location>
        <begin position="12"/>
        <end position="34"/>
    </location>
</feature>
<dbReference type="Gene3D" id="1.10.3720.10">
    <property type="entry name" value="MetI-like"/>
    <property type="match status" value="1"/>
</dbReference>
<evidence type="ECO:0000256" key="7">
    <source>
        <dbReference type="RuleBase" id="RU363032"/>
    </source>
</evidence>
<dbReference type="GO" id="GO:0071916">
    <property type="term" value="F:dipeptide transmembrane transporter activity"/>
    <property type="evidence" value="ECO:0007669"/>
    <property type="project" value="TreeGrafter"/>
</dbReference>
<comment type="similarity">
    <text evidence="7">Belongs to the binding-protein-dependent transport system permease family.</text>
</comment>
<dbReference type="AlphaFoldDB" id="A0A291Q404"/>
<gene>
    <name evidence="9" type="ORF">KY5_1208</name>
</gene>
<dbReference type="InterPro" id="IPR045621">
    <property type="entry name" value="BPD_transp_1_N"/>
</dbReference>
<dbReference type="SUPFAM" id="SSF161098">
    <property type="entry name" value="MetI-like"/>
    <property type="match status" value="1"/>
</dbReference>
<keyword evidence="6 7" id="KW-0472">Membrane</keyword>
<evidence type="ECO:0000313" key="10">
    <source>
        <dbReference type="Proteomes" id="UP000221011"/>
    </source>
</evidence>
<evidence type="ECO:0000256" key="4">
    <source>
        <dbReference type="ARBA" id="ARBA00022692"/>
    </source>
</evidence>
<evidence type="ECO:0000256" key="6">
    <source>
        <dbReference type="ARBA" id="ARBA00023136"/>
    </source>
</evidence>
<evidence type="ECO:0000259" key="8">
    <source>
        <dbReference type="PROSITE" id="PS50928"/>
    </source>
</evidence>
<dbReference type="InterPro" id="IPR000515">
    <property type="entry name" value="MetI-like"/>
</dbReference>
<keyword evidence="2 7" id="KW-0813">Transport</keyword>
<feature type="transmembrane region" description="Helical" evidence="7">
    <location>
        <begin position="109"/>
        <end position="132"/>
    </location>
</feature>
<keyword evidence="5 7" id="KW-1133">Transmembrane helix</keyword>
<evidence type="ECO:0000256" key="2">
    <source>
        <dbReference type="ARBA" id="ARBA00022448"/>
    </source>
</evidence>
<dbReference type="RefSeq" id="WP_098241234.1">
    <property type="nucleotide sequence ID" value="NZ_CP022685.1"/>
</dbReference>
<proteinExistence type="inferred from homology"/>
<evidence type="ECO:0000256" key="1">
    <source>
        <dbReference type="ARBA" id="ARBA00004651"/>
    </source>
</evidence>
<keyword evidence="4 7" id="KW-0812">Transmembrane</keyword>
<dbReference type="EMBL" id="CP022685">
    <property type="protein sequence ID" value="ATL26226.1"/>
    <property type="molecule type" value="Genomic_DNA"/>
</dbReference>
<organism evidence="9 10">
    <name type="scientific">Streptomyces formicae</name>
    <dbReference type="NCBI Taxonomy" id="1616117"/>
    <lineage>
        <taxon>Bacteria</taxon>
        <taxon>Bacillati</taxon>
        <taxon>Actinomycetota</taxon>
        <taxon>Actinomycetes</taxon>
        <taxon>Kitasatosporales</taxon>
        <taxon>Streptomycetaceae</taxon>
        <taxon>Streptomyces</taxon>
    </lineage>
</organism>
<dbReference type="PANTHER" id="PTHR43163">
    <property type="entry name" value="DIPEPTIDE TRANSPORT SYSTEM PERMEASE PROTEIN DPPB-RELATED"/>
    <property type="match status" value="1"/>
</dbReference>
<sequence length="315" mass="33706">MTGSARSVLRWLIRRIALSALVLLGSATTAFLALRLTPGDPVRVILGGSSATPEVLAQVRHELGTDRPLSEQYVLFLGKLLRGDLGTSYQLRDTVSHVIGSQLRGTVELALTSFALAFVVALLLAVSTAGRWPVVRGISTQLELVLSSSPGFWVGVLLLTLFSFRWHVFPAAGGDGFSGLVLPAVTLAASMVGVFAQVMRAGVERALEEPFVLSARARGSGETAVRFRHALRHAMVPMVTLSGWVVGTLFSGAVVVETVFSRQGLGRVLATAIQGRDFPVVTGVVVVSTLVFVVVNLLVDWLYRVIDPRLREVPA</sequence>
<accession>A0A291Q404</accession>
<comment type="subcellular location">
    <subcellularLocation>
        <location evidence="1 7">Cell membrane</location>
        <topology evidence="1 7">Multi-pass membrane protein</topology>
    </subcellularLocation>
</comment>
<dbReference type="CDD" id="cd06261">
    <property type="entry name" value="TM_PBP2"/>
    <property type="match status" value="1"/>
</dbReference>
<dbReference type="GO" id="GO:0005886">
    <property type="term" value="C:plasma membrane"/>
    <property type="evidence" value="ECO:0007669"/>
    <property type="project" value="UniProtKB-SubCell"/>
</dbReference>
<reference evidence="9 10" key="1">
    <citation type="submission" date="2017-08" db="EMBL/GenBank/DDBJ databases">
        <title>Complete Genome Sequence of Streptomyces formicae KY5, the formicamycin producer.</title>
        <authorList>
            <person name="Holmes N.A."/>
            <person name="Devine R."/>
            <person name="Qin Z."/>
            <person name="Seipke R.F."/>
            <person name="Wilkinson B."/>
            <person name="Hutchings M.I."/>
        </authorList>
    </citation>
    <scope>NUCLEOTIDE SEQUENCE [LARGE SCALE GENOMIC DNA]</scope>
    <source>
        <strain evidence="9 10">KY5</strain>
    </source>
</reference>
<protein>
    <submittedName>
        <fullName evidence="9">Oligopeptide transport system permease protein OppB</fullName>
    </submittedName>
</protein>
<dbReference type="Pfam" id="PF19300">
    <property type="entry name" value="BPD_transp_1_N"/>
    <property type="match status" value="1"/>
</dbReference>
<name>A0A291Q404_9ACTN</name>
<evidence type="ECO:0000313" key="9">
    <source>
        <dbReference type="EMBL" id="ATL26226.1"/>
    </source>
</evidence>
<evidence type="ECO:0000256" key="5">
    <source>
        <dbReference type="ARBA" id="ARBA00022989"/>
    </source>
</evidence>
<dbReference type="InterPro" id="IPR035906">
    <property type="entry name" value="MetI-like_sf"/>
</dbReference>
<feature type="transmembrane region" description="Helical" evidence="7">
    <location>
        <begin position="236"/>
        <end position="260"/>
    </location>
</feature>
<feature type="transmembrane region" description="Helical" evidence="7">
    <location>
        <begin position="144"/>
        <end position="164"/>
    </location>
</feature>
<dbReference type="Proteomes" id="UP000221011">
    <property type="component" value="Chromosome"/>
</dbReference>
<dbReference type="PROSITE" id="PS50928">
    <property type="entry name" value="ABC_TM1"/>
    <property type="match status" value="1"/>
</dbReference>
<keyword evidence="3" id="KW-1003">Cell membrane</keyword>
<evidence type="ECO:0000256" key="3">
    <source>
        <dbReference type="ARBA" id="ARBA00022475"/>
    </source>
</evidence>
<feature type="domain" description="ABC transmembrane type-1" evidence="8">
    <location>
        <begin position="103"/>
        <end position="303"/>
    </location>
</feature>
<dbReference type="PANTHER" id="PTHR43163:SF6">
    <property type="entry name" value="DIPEPTIDE TRANSPORT SYSTEM PERMEASE PROTEIN DPPB-RELATED"/>
    <property type="match status" value="1"/>
</dbReference>
<dbReference type="KEGG" id="sfk:KY5_1208"/>
<keyword evidence="10" id="KW-1185">Reference proteome</keyword>
<feature type="transmembrane region" description="Helical" evidence="7">
    <location>
        <begin position="280"/>
        <end position="303"/>
    </location>
</feature>
<feature type="transmembrane region" description="Helical" evidence="7">
    <location>
        <begin position="176"/>
        <end position="196"/>
    </location>
</feature>
<dbReference type="Pfam" id="PF00528">
    <property type="entry name" value="BPD_transp_1"/>
    <property type="match status" value="1"/>
</dbReference>